<dbReference type="AlphaFoldDB" id="A0ABD1ZY40"/>
<evidence type="ECO:0000256" key="1">
    <source>
        <dbReference type="SAM" id="MobiDB-lite"/>
    </source>
</evidence>
<reference evidence="2 3" key="1">
    <citation type="journal article" date="2024" name="Ann. Entomol. Soc. Am.">
        <title>Genomic analyses of the southern and eastern yellowjacket wasps (Hymenoptera: Vespidae) reveal evolutionary signatures of social life.</title>
        <authorList>
            <person name="Catto M.A."/>
            <person name="Caine P.B."/>
            <person name="Orr S.E."/>
            <person name="Hunt B.G."/>
            <person name="Goodisman M.A.D."/>
        </authorList>
    </citation>
    <scope>NUCLEOTIDE SEQUENCE [LARGE SCALE GENOMIC DNA]</scope>
    <source>
        <strain evidence="2">233</strain>
        <tissue evidence="2">Head and thorax</tissue>
    </source>
</reference>
<name>A0ABD1ZY40_VESSQ</name>
<evidence type="ECO:0000313" key="3">
    <source>
        <dbReference type="Proteomes" id="UP001607302"/>
    </source>
</evidence>
<feature type="compositionally biased region" description="Pro residues" evidence="1">
    <location>
        <begin position="470"/>
        <end position="479"/>
    </location>
</feature>
<keyword evidence="3" id="KW-1185">Reference proteome</keyword>
<dbReference type="Proteomes" id="UP001607302">
    <property type="component" value="Unassembled WGS sequence"/>
</dbReference>
<feature type="compositionally biased region" description="Low complexity" evidence="1">
    <location>
        <begin position="405"/>
        <end position="454"/>
    </location>
</feature>
<proteinExistence type="predicted"/>
<feature type="compositionally biased region" description="Basic residues" evidence="1">
    <location>
        <begin position="30"/>
        <end position="42"/>
    </location>
</feature>
<feature type="region of interest" description="Disordered" evidence="1">
    <location>
        <begin position="405"/>
        <end position="479"/>
    </location>
</feature>
<protein>
    <submittedName>
        <fullName evidence="2">Uncharacterized protein</fullName>
    </submittedName>
</protein>
<sequence>MVDPHQIILVAPILPREIYDPTRPTFNLRNKTKQNKTKPKPKKEKEDLQHPHPLRQFLENRYVVTYEPYVNPRTMITLWYPRWLLNNLRSNIADWFLRRGKSYEPTGGYLRDRMQFSRTNVLVQTRRDSDGGDVGGDNGNHWYCTVLYCTVLYCTVQFKKALYSDRSKRGGANYGTAFSCSCNKPNATMQTRRMHLSVHYTTKRKYHLWFVSHTQKQQNQFSSFGESESPRILNPIERTPSPISVERFRSLSSNGIPPKACKRLKVLESQRSGRILHEQTPKRIFTTATVRQKEILNARINEGIPRGINLERMGHRIYLHRFPVENFRLRSNESTSDTYSTGVQQKQDLKLLYGIEQKFVLYIYSCLQLNIFHTQVFANLHKPFVYVSSTHGTQRGWQDIERIVGNSSSSSSSNSSKSNNSSSSSSSIGISSSSNSNTTTSSSSSGSSSSSSSNARSKPPPSTITANLVHPPPSPRPPPPPPPILLLLLPLPLEHNVNYHMSPIDERIKVTINYLIHIL</sequence>
<organism evidence="2 3">
    <name type="scientific">Vespula squamosa</name>
    <name type="common">Southern yellow jacket</name>
    <name type="synonym">Wasp</name>
    <dbReference type="NCBI Taxonomy" id="30214"/>
    <lineage>
        <taxon>Eukaryota</taxon>
        <taxon>Metazoa</taxon>
        <taxon>Ecdysozoa</taxon>
        <taxon>Arthropoda</taxon>
        <taxon>Hexapoda</taxon>
        <taxon>Insecta</taxon>
        <taxon>Pterygota</taxon>
        <taxon>Neoptera</taxon>
        <taxon>Endopterygota</taxon>
        <taxon>Hymenoptera</taxon>
        <taxon>Apocrita</taxon>
        <taxon>Aculeata</taxon>
        <taxon>Vespoidea</taxon>
        <taxon>Vespidae</taxon>
        <taxon>Vespinae</taxon>
        <taxon>Vespula</taxon>
    </lineage>
</organism>
<accession>A0ABD1ZY40</accession>
<dbReference type="EMBL" id="JAUDFV010000158">
    <property type="protein sequence ID" value="KAL2713293.1"/>
    <property type="molecule type" value="Genomic_DNA"/>
</dbReference>
<evidence type="ECO:0000313" key="2">
    <source>
        <dbReference type="EMBL" id="KAL2713293.1"/>
    </source>
</evidence>
<gene>
    <name evidence="2" type="ORF">V1478_016991</name>
</gene>
<feature type="region of interest" description="Disordered" evidence="1">
    <location>
        <begin position="22"/>
        <end position="51"/>
    </location>
</feature>
<comment type="caution">
    <text evidence="2">The sequence shown here is derived from an EMBL/GenBank/DDBJ whole genome shotgun (WGS) entry which is preliminary data.</text>
</comment>